<protein>
    <submittedName>
        <fullName evidence="2">Uncharacterized protein</fullName>
    </submittedName>
</protein>
<evidence type="ECO:0000313" key="2">
    <source>
        <dbReference type="EMBL" id="JAS92785.1"/>
    </source>
</evidence>
<name>A0A1B6J0S0_9HEMI</name>
<dbReference type="AlphaFoldDB" id="A0A1B6J0S0"/>
<dbReference type="EMBL" id="GECU01014921">
    <property type="protein sequence ID" value="JAS92785.1"/>
    <property type="molecule type" value="Transcribed_RNA"/>
</dbReference>
<reference evidence="2" key="1">
    <citation type="submission" date="2015-11" db="EMBL/GenBank/DDBJ databases">
        <title>De novo transcriptome assembly of four potential Pierce s Disease insect vectors from Arizona vineyards.</title>
        <authorList>
            <person name="Tassone E.E."/>
        </authorList>
    </citation>
    <scope>NUCLEOTIDE SEQUENCE</scope>
</reference>
<feature type="region of interest" description="Disordered" evidence="1">
    <location>
        <begin position="29"/>
        <end position="62"/>
    </location>
</feature>
<proteinExistence type="predicted"/>
<accession>A0A1B6J0S0</accession>
<gene>
    <name evidence="2" type="ORF">g.33004</name>
</gene>
<organism evidence="2">
    <name type="scientific">Homalodisca liturata</name>
    <dbReference type="NCBI Taxonomy" id="320908"/>
    <lineage>
        <taxon>Eukaryota</taxon>
        <taxon>Metazoa</taxon>
        <taxon>Ecdysozoa</taxon>
        <taxon>Arthropoda</taxon>
        <taxon>Hexapoda</taxon>
        <taxon>Insecta</taxon>
        <taxon>Pterygota</taxon>
        <taxon>Neoptera</taxon>
        <taxon>Paraneoptera</taxon>
        <taxon>Hemiptera</taxon>
        <taxon>Auchenorrhyncha</taxon>
        <taxon>Membracoidea</taxon>
        <taxon>Cicadellidae</taxon>
        <taxon>Cicadellinae</taxon>
        <taxon>Proconiini</taxon>
        <taxon>Homalodisca</taxon>
    </lineage>
</organism>
<feature type="compositionally biased region" description="Polar residues" evidence="1">
    <location>
        <begin position="48"/>
        <end position="62"/>
    </location>
</feature>
<sequence length="116" mass="13252">MSFLFSWYAPRSRRNEVTRWIIWKTSSKQISPTNHLKSSSRKERTDESSAADNITSNKPPTSEINPKILVPVLSETYQQHDCNSSILGVIVSSWSYNCVTRTDTITLTRQQIGGCW</sequence>
<evidence type="ECO:0000256" key="1">
    <source>
        <dbReference type="SAM" id="MobiDB-lite"/>
    </source>
</evidence>
<feature type="non-terminal residue" evidence="2">
    <location>
        <position position="116"/>
    </location>
</feature>